<keyword evidence="2" id="KW-1185">Reference proteome</keyword>
<reference evidence="1" key="1">
    <citation type="journal article" date="2020" name="Stud. Mycol.">
        <title>101 Dothideomycetes genomes: a test case for predicting lifestyles and emergence of pathogens.</title>
        <authorList>
            <person name="Haridas S."/>
            <person name="Albert R."/>
            <person name="Binder M."/>
            <person name="Bloem J."/>
            <person name="Labutti K."/>
            <person name="Salamov A."/>
            <person name="Andreopoulos B."/>
            <person name="Baker S."/>
            <person name="Barry K."/>
            <person name="Bills G."/>
            <person name="Bluhm B."/>
            <person name="Cannon C."/>
            <person name="Castanera R."/>
            <person name="Culley D."/>
            <person name="Daum C."/>
            <person name="Ezra D."/>
            <person name="Gonzalez J."/>
            <person name="Henrissat B."/>
            <person name="Kuo A."/>
            <person name="Liang C."/>
            <person name="Lipzen A."/>
            <person name="Lutzoni F."/>
            <person name="Magnuson J."/>
            <person name="Mondo S."/>
            <person name="Nolan M."/>
            <person name="Ohm R."/>
            <person name="Pangilinan J."/>
            <person name="Park H.-J."/>
            <person name="Ramirez L."/>
            <person name="Alfaro M."/>
            <person name="Sun H."/>
            <person name="Tritt A."/>
            <person name="Yoshinaga Y."/>
            <person name="Zwiers L.-H."/>
            <person name="Turgeon B."/>
            <person name="Goodwin S."/>
            <person name="Spatafora J."/>
            <person name="Crous P."/>
            <person name="Grigoriev I."/>
        </authorList>
    </citation>
    <scope>NUCLEOTIDE SEQUENCE</scope>
    <source>
        <strain evidence="1">CBS 130266</strain>
    </source>
</reference>
<organism evidence="1 2">
    <name type="scientific">Tothia fuscella</name>
    <dbReference type="NCBI Taxonomy" id="1048955"/>
    <lineage>
        <taxon>Eukaryota</taxon>
        <taxon>Fungi</taxon>
        <taxon>Dikarya</taxon>
        <taxon>Ascomycota</taxon>
        <taxon>Pezizomycotina</taxon>
        <taxon>Dothideomycetes</taxon>
        <taxon>Pleosporomycetidae</taxon>
        <taxon>Venturiales</taxon>
        <taxon>Cylindrosympodiaceae</taxon>
        <taxon>Tothia</taxon>
    </lineage>
</organism>
<evidence type="ECO:0008006" key="3">
    <source>
        <dbReference type="Google" id="ProtNLM"/>
    </source>
</evidence>
<sequence>MAPVGGRPRWPPSISPFAMTTVSHLLPPMIKPIGGLPNELMEMILYLLPLSAIIELSMVEARVLHLTGENRATGPIASCIMDSLGWRPVFPDVDALFNIRFLYRYALEAFVLVYRQKFNHSYIGREDKNRYVNTVCFRALRQILPFHSRTFGFYEPDDLYLHFEDRLFDFIEESWKSIKDLWNICDDSWTASQLRKPDYIEDGPYPHDLRQEQLRWMVRTLRAYEGRYAEELNRLSSLLKEYPLFLRQINDGREQPRPNITHIATRLEQDALRMSYGHFAAKKQSIGRRYFQNERLALVPLDKWMWFFLECRSICGGSIPDSRHTSQTLPWQVAEDMVIVMRHICYIQQWIPHESTSKPTPRLVTRTQNREEPNPILPSTIQLNFQIDSCTYLRPKFTAPRSDHPDISKPTQVPKFQRYKHHFRRRNSANVGHYYPHDTRELDWLEAFLRCCAYFVRKYPELWAKVEKEASRIYQPCEIAEMRLLQLQKKRMQDHVAGELSLRSAKYDLLGWK</sequence>
<dbReference type="AlphaFoldDB" id="A0A9P4NR67"/>
<dbReference type="OrthoDB" id="3478523at2759"/>
<dbReference type="EMBL" id="MU007041">
    <property type="protein sequence ID" value="KAF2430152.1"/>
    <property type="molecule type" value="Genomic_DNA"/>
</dbReference>
<protein>
    <recommendedName>
        <fullName evidence="3">F-box domain-containing protein</fullName>
    </recommendedName>
</protein>
<evidence type="ECO:0000313" key="1">
    <source>
        <dbReference type="EMBL" id="KAF2430152.1"/>
    </source>
</evidence>
<comment type="caution">
    <text evidence="1">The sequence shown here is derived from an EMBL/GenBank/DDBJ whole genome shotgun (WGS) entry which is preliminary data.</text>
</comment>
<gene>
    <name evidence="1" type="ORF">EJ08DRAFT_697694</name>
</gene>
<name>A0A9P4NR67_9PEZI</name>
<evidence type="ECO:0000313" key="2">
    <source>
        <dbReference type="Proteomes" id="UP000800235"/>
    </source>
</evidence>
<proteinExistence type="predicted"/>
<accession>A0A9P4NR67</accession>
<dbReference type="Proteomes" id="UP000800235">
    <property type="component" value="Unassembled WGS sequence"/>
</dbReference>